<accession>A0A0A9HJ06</accession>
<name>A0A0A9HJ06_ARUDO</name>
<reference evidence="1" key="1">
    <citation type="submission" date="2014-09" db="EMBL/GenBank/DDBJ databases">
        <authorList>
            <person name="Magalhaes I.L.F."/>
            <person name="Oliveira U."/>
            <person name="Santos F.R."/>
            <person name="Vidigal T.H.D.A."/>
            <person name="Brescovit A.D."/>
            <person name="Santos A.J."/>
        </authorList>
    </citation>
    <scope>NUCLEOTIDE SEQUENCE</scope>
    <source>
        <tissue evidence="1">Shoot tissue taken approximately 20 cm above the soil surface</tissue>
    </source>
</reference>
<protein>
    <submittedName>
        <fullName evidence="1">Uncharacterized protein</fullName>
    </submittedName>
</protein>
<proteinExistence type="predicted"/>
<evidence type="ECO:0000313" key="1">
    <source>
        <dbReference type="EMBL" id="JAE34856.1"/>
    </source>
</evidence>
<dbReference type="EMBL" id="GBRH01163040">
    <property type="protein sequence ID" value="JAE34856.1"/>
    <property type="molecule type" value="Transcribed_RNA"/>
</dbReference>
<dbReference type="AlphaFoldDB" id="A0A0A9HJ06"/>
<reference evidence="1" key="2">
    <citation type="journal article" date="2015" name="Data Brief">
        <title>Shoot transcriptome of the giant reed, Arundo donax.</title>
        <authorList>
            <person name="Barrero R.A."/>
            <person name="Guerrero F.D."/>
            <person name="Moolhuijzen P."/>
            <person name="Goolsby J.A."/>
            <person name="Tidwell J."/>
            <person name="Bellgard S.E."/>
            <person name="Bellgard M.I."/>
        </authorList>
    </citation>
    <scope>NUCLEOTIDE SEQUENCE</scope>
    <source>
        <tissue evidence="1">Shoot tissue taken approximately 20 cm above the soil surface</tissue>
    </source>
</reference>
<organism evidence="1">
    <name type="scientific">Arundo donax</name>
    <name type="common">Giant reed</name>
    <name type="synonym">Donax arundinaceus</name>
    <dbReference type="NCBI Taxonomy" id="35708"/>
    <lineage>
        <taxon>Eukaryota</taxon>
        <taxon>Viridiplantae</taxon>
        <taxon>Streptophyta</taxon>
        <taxon>Embryophyta</taxon>
        <taxon>Tracheophyta</taxon>
        <taxon>Spermatophyta</taxon>
        <taxon>Magnoliopsida</taxon>
        <taxon>Liliopsida</taxon>
        <taxon>Poales</taxon>
        <taxon>Poaceae</taxon>
        <taxon>PACMAD clade</taxon>
        <taxon>Arundinoideae</taxon>
        <taxon>Arundineae</taxon>
        <taxon>Arundo</taxon>
    </lineage>
</organism>
<sequence>MRSLTKWQLQKRVVTASKQWYFIATKVTTYHPAPYFNWITNALFLGETNSVLASRNSCIFLATLF</sequence>